<evidence type="ECO:0000256" key="6">
    <source>
        <dbReference type="ARBA" id="ARBA00023136"/>
    </source>
</evidence>
<dbReference type="InterPro" id="IPR027417">
    <property type="entry name" value="P-loop_NTPase"/>
</dbReference>
<dbReference type="PROSITE" id="PS00211">
    <property type="entry name" value="ABC_TRANSPORTER_1"/>
    <property type="match status" value="1"/>
</dbReference>
<dbReference type="InterPro" id="IPR003593">
    <property type="entry name" value="AAA+_ATPase"/>
</dbReference>
<keyword evidence="5 8" id="KW-1133">Transmembrane helix</keyword>
<accession>A0A7J0FGL2</accession>
<evidence type="ECO:0000313" key="12">
    <source>
        <dbReference type="Proteomes" id="UP000585474"/>
    </source>
</evidence>
<keyword evidence="12" id="KW-1185">Reference proteome</keyword>
<dbReference type="InterPro" id="IPR017871">
    <property type="entry name" value="ABC_transporter-like_CS"/>
</dbReference>
<dbReference type="Gene3D" id="1.20.1560.10">
    <property type="entry name" value="ABC transporter type 1, transmembrane domain"/>
    <property type="match status" value="1"/>
</dbReference>
<dbReference type="EMBL" id="BJWL01000012">
    <property type="protein sequence ID" value="GFY97838.1"/>
    <property type="molecule type" value="Genomic_DNA"/>
</dbReference>
<dbReference type="OrthoDB" id="6500128at2759"/>
<dbReference type="Pfam" id="PF00664">
    <property type="entry name" value="ABC_membrane"/>
    <property type="match status" value="1"/>
</dbReference>
<feature type="domain" description="ABC transporter" evidence="9">
    <location>
        <begin position="486"/>
        <end position="690"/>
    </location>
</feature>
<gene>
    <name evidence="11" type="ORF">Acr_12g0003790</name>
</gene>
<dbReference type="PROSITE" id="PS50893">
    <property type="entry name" value="ABC_TRANSPORTER_2"/>
    <property type="match status" value="1"/>
</dbReference>
<comment type="caution">
    <text evidence="11">The sequence shown here is derived from an EMBL/GenBank/DDBJ whole genome shotgun (WGS) entry which is preliminary data.</text>
</comment>
<dbReference type="PANTHER" id="PTHR24221">
    <property type="entry name" value="ATP-BINDING CASSETTE SUB-FAMILY B"/>
    <property type="match status" value="1"/>
</dbReference>
<dbReference type="GO" id="GO:0140359">
    <property type="term" value="F:ABC-type transporter activity"/>
    <property type="evidence" value="ECO:0007669"/>
    <property type="project" value="InterPro"/>
</dbReference>
<dbReference type="InterPro" id="IPR036640">
    <property type="entry name" value="ABC1_TM_sf"/>
</dbReference>
<dbReference type="Pfam" id="PF00005">
    <property type="entry name" value="ABC_tran"/>
    <property type="match status" value="1"/>
</dbReference>
<proteinExistence type="predicted"/>
<evidence type="ECO:0000259" key="9">
    <source>
        <dbReference type="PROSITE" id="PS50893"/>
    </source>
</evidence>
<evidence type="ECO:0000256" key="1">
    <source>
        <dbReference type="ARBA" id="ARBA00004141"/>
    </source>
</evidence>
<dbReference type="SUPFAM" id="SSF52540">
    <property type="entry name" value="P-loop containing nucleoside triphosphate hydrolases"/>
    <property type="match status" value="1"/>
</dbReference>
<evidence type="ECO:0000259" key="10">
    <source>
        <dbReference type="PROSITE" id="PS50929"/>
    </source>
</evidence>
<evidence type="ECO:0000256" key="7">
    <source>
        <dbReference type="SAM" id="MobiDB-lite"/>
    </source>
</evidence>
<evidence type="ECO:0000256" key="4">
    <source>
        <dbReference type="ARBA" id="ARBA00022840"/>
    </source>
</evidence>
<dbReference type="GO" id="GO:0016887">
    <property type="term" value="F:ATP hydrolysis activity"/>
    <property type="evidence" value="ECO:0007669"/>
    <property type="project" value="InterPro"/>
</dbReference>
<evidence type="ECO:0000256" key="2">
    <source>
        <dbReference type="ARBA" id="ARBA00022692"/>
    </source>
</evidence>
<dbReference type="InterPro" id="IPR039421">
    <property type="entry name" value="Type_1_exporter"/>
</dbReference>
<reference evidence="11 12" key="1">
    <citation type="submission" date="2019-07" db="EMBL/GenBank/DDBJ databases">
        <title>De Novo Assembly of kiwifruit Actinidia rufa.</title>
        <authorList>
            <person name="Sugita-Konishi S."/>
            <person name="Sato K."/>
            <person name="Mori E."/>
            <person name="Abe Y."/>
            <person name="Kisaki G."/>
            <person name="Hamano K."/>
            <person name="Suezawa K."/>
            <person name="Otani M."/>
            <person name="Fukuda T."/>
            <person name="Manabe T."/>
            <person name="Gomi K."/>
            <person name="Tabuchi M."/>
            <person name="Akimitsu K."/>
            <person name="Kataoka I."/>
        </authorList>
    </citation>
    <scope>NUCLEOTIDE SEQUENCE [LARGE SCALE GENOMIC DNA]</scope>
    <source>
        <strain evidence="12">cv. Fuchu</strain>
    </source>
</reference>
<comment type="subcellular location">
    <subcellularLocation>
        <location evidence="1">Membrane</location>
        <topology evidence="1">Multi-pass membrane protein</topology>
    </subcellularLocation>
</comment>
<dbReference type="GO" id="GO:0005524">
    <property type="term" value="F:ATP binding"/>
    <property type="evidence" value="ECO:0007669"/>
    <property type="project" value="UniProtKB-KW"/>
</dbReference>
<dbReference type="Proteomes" id="UP000585474">
    <property type="component" value="Unassembled WGS sequence"/>
</dbReference>
<sequence length="691" mass="75262">MALLLLLTPSSSSSKSHIYSKFKHKPIQLHPTPTLKPLPPIQSSTTGTTASRSNRLPRPLSSLDSLTPYVRSQWRPILAGWLCSAASAYSLSLIVPKIGRFSAVMSSVSAVRMREEALAIGALALVRLIASYWQQAFLWDAALMALYEIRVFVFERVLVRDLGFFEGGGGVSAGDIAYRITAEASDVADTVYALLNAIVPSILQLSAMATQMLIISPVLLFISVLVIPLMILVTGYLGEKLRKISKKAHLSIAALSAYLNEVLPSILFVKANNAELSEGARFRWLAHADLSEHLKKKKMKALVPQIIQMIYFGELLIFCVGSLVVSGGSLDCCGMVSFFTSLVFLIEPIQGVGKAYNELKQGEPAIERLFDLTRSSGQHLLYPKTGQGETNPCAVGRLTLTILNCSLPVTYPLDCPERESNAQLPTQVLCVLSNVEPYGLLAKPCTSRGSAWEVFQEETLHVEGCPTGKVIEKPGAGNLDFVTGEVKFCDVSFKYADDMPLVLNGLDLHIKAGETVALVGPSGGGKTTLVKLLLRLYDPLCGTVAENIGYRDLMTKIDMERVKLAARTANADEFIELLPEQYETNIGSRGSILSGGQKQRLAIARAVYQNSSILILDEATSALDSRSELLVRQAVQRLMGNRTVLVIAHRLETVLMAKRVFLMDDGKLEELQHSSLLDGQHGMLVSSGLVI</sequence>
<keyword evidence="4" id="KW-0067">ATP-binding</keyword>
<protein>
    <submittedName>
        <fullName evidence="11">ABC2 homolog 12</fullName>
    </submittedName>
</protein>
<evidence type="ECO:0000256" key="5">
    <source>
        <dbReference type="ARBA" id="ARBA00022989"/>
    </source>
</evidence>
<organism evidence="11 12">
    <name type="scientific">Actinidia rufa</name>
    <dbReference type="NCBI Taxonomy" id="165716"/>
    <lineage>
        <taxon>Eukaryota</taxon>
        <taxon>Viridiplantae</taxon>
        <taxon>Streptophyta</taxon>
        <taxon>Embryophyta</taxon>
        <taxon>Tracheophyta</taxon>
        <taxon>Spermatophyta</taxon>
        <taxon>Magnoliopsida</taxon>
        <taxon>eudicotyledons</taxon>
        <taxon>Gunneridae</taxon>
        <taxon>Pentapetalae</taxon>
        <taxon>asterids</taxon>
        <taxon>Ericales</taxon>
        <taxon>Actinidiaceae</taxon>
        <taxon>Actinidia</taxon>
    </lineage>
</organism>
<dbReference type="InterPro" id="IPR011527">
    <property type="entry name" value="ABC1_TM_dom"/>
</dbReference>
<dbReference type="FunFam" id="1.20.1560.10:FF:000096">
    <property type="entry name" value="ABC transporter related"/>
    <property type="match status" value="1"/>
</dbReference>
<dbReference type="CDD" id="cd07346">
    <property type="entry name" value="ABC_6TM_exporters"/>
    <property type="match status" value="1"/>
</dbReference>
<feature type="transmembrane region" description="Helical" evidence="8">
    <location>
        <begin position="213"/>
        <end position="237"/>
    </location>
</feature>
<dbReference type="PANTHER" id="PTHR24221:SF630">
    <property type="entry name" value="ABC TRANSPORTER B FAMILY MEMBER 29, CHLOROPLASTIC"/>
    <property type="match status" value="1"/>
</dbReference>
<feature type="transmembrane region" description="Helical" evidence="8">
    <location>
        <begin position="306"/>
        <end position="325"/>
    </location>
</feature>
<keyword evidence="6 8" id="KW-0472">Membrane</keyword>
<evidence type="ECO:0000313" key="11">
    <source>
        <dbReference type="EMBL" id="GFY97838.1"/>
    </source>
</evidence>
<evidence type="ECO:0000256" key="8">
    <source>
        <dbReference type="SAM" id="Phobius"/>
    </source>
</evidence>
<dbReference type="InterPro" id="IPR003439">
    <property type="entry name" value="ABC_transporter-like_ATP-bd"/>
</dbReference>
<dbReference type="Gene3D" id="3.40.50.300">
    <property type="entry name" value="P-loop containing nucleotide triphosphate hydrolases"/>
    <property type="match status" value="2"/>
</dbReference>
<feature type="compositionally biased region" description="Polar residues" evidence="7">
    <location>
        <begin position="41"/>
        <end position="50"/>
    </location>
</feature>
<feature type="domain" description="ABC transmembrane type-1" evidence="10">
    <location>
        <begin position="82"/>
        <end position="361"/>
    </location>
</feature>
<dbReference type="SUPFAM" id="SSF90123">
    <property type="entry name" value="ABC transporter transmembrane region"/>
    <property type="match status" value="1"/>
</dbReference>
<keyword evidence="3" id="KW-0547">Nucleotide-binding</keyword>
<keyword evidence="2 8" id="KW-0812">Transmembrane</keyword>
<evidence type="ECO:0000256" key="3">
    <source>
        <dbReference type="ARBA" id="ARBA00022741"/>
    </source>
</evidence>
<dbReference type="SMART" id="SM00382">
    <property type="entry name" value="AAA"/>
    <property type="match status" value="1"/>
</dbReference>
<feature type="region of interest" description="Disordered" evidence="7">
    <location>
        <begin position="29"/>
        <end position="59"/>
    </location>
</feature>
<dbReference type="AlphaFoldDB" id="A0A7J0FGL2"/>
<dbReference type="GO" id="GO:0016020">
    <property type="term" value="C:membrane"/>
    <property type="evidence" value="ECO:0007669"/>
    <property type="project" value="UniProtKB-SubCell"/>
</dbReference>
<dbReference type="PROSITE" id="PS50929">
    <property type="entry name" value="ABC_TM1F"/>
    <property type="match status" value="1"/>
</dbReference>
<name>A0A7J0FGL2_9ERIC</name>